<keyword evidence="2" id="KW-1185">Reference proteome</keyword>
<dbReference type="RefSeq" id="WP_099149051.1">
    <property type="nucleotide sequence ID" value="NZ_PDUD01000009.1"/>
</dbReference>
<dbReference type="AlphaFoldDB" id="A0A2D0NIM1"/>
<comment type="caution">
    <text evidence="1">The sequence shown here is derived from an EMBL/GenBank/DDBJ whole genome shotgun (WGS) entry which is preliminary data.</text>
</comment>
<proteinExistence type="predicted"/>
<dbReference type="InterPro" id="IPR014710">
    <property type="entry name" value="RmlC-like_jellyroll"/>
</dbReference>
<dbReference type="Proteomes" id="UP000223913">
    <property type="component" value="Unassembled WGS sequence"/>
</dbReference>
<dbReference type="SUPFAM" id="SSF51206">
    <property type="entry name" value="cAMP-binding domain-like"/>
    <property type="match status" value="1"/>
</dbReference>
<name>A0A2D0NIM1_FLAN2</name>
<dbReference type="EMBL" id="PDUD01000009">
    <property type="protein sequence ID" value="PHN07603.1"/>
    <property type="molecule type" value="Genomic_DNA"/>
</dbReference>
<organism evidence="1 2">
    <name type="scientific">Flavilitoribacter nigricans (strain ATCC 23147 / DSM 23189 / NBRC 102662 / NCIMB 1420 / SS-2)</name>
    <name type="common">Lewinella nigricans</name>
    <dbReference type="NCBI Taxonomy" id="1122177"/>
    <lineage>
        <taxon>Bacteria</taxon>
        <taxon>Pseudomonadati</taxon>
        <taxon>Bacteroidota</taxon>
        <taxon>Saprospiria</taxon>
        <taxon>Saprospirales</taxon>
        <taxon>Lewinellaceae</taxon>
        <taxon>Flavilitoribacter</taxon>
    </lineage>
</organism>
<accession>A0A2D0NIM1</accession>
<evidence type="ECO:0000313" key="1">
    <source>
        <dbReference type="EMBL" id="PHN07603.1"/>
    </source>
</evidence>
<dbReference type="Gene3D" id="2.60.120.10">
    <property type="entry name" value="Jelly Rolls"/>
    <property type="match status" value="1"/>
</dbReference>
<gene>
    <name evidence="1" type="ORF">CRP01_05745</name>
</gene>
<evidence type="ECO:0000313" key="2">
    <source>
        <dbReference type="Proteomes" id="UP000223913"/>
    </source>
</evidence>
<protein>
    <submittedName>
        <fullName evidence="1">Cyclic nucleotide-binding protein</fullName>
    </submittedName>
</protein>
<sequence length="194" mass="22791">MDSYLRLRETLTLFEPLTDAAWADMQSLFQPGSLKRGDYFVREGAYNYKVGFILDGALRAYYLDEDGNFYNKTFFVANTFAASLASILQRIPSYLNFDALLDTKFLEASYLDIEALFPKHRCLETCVRKLVEYEWVIKKERRELRLVLNDATQRYLYFREEYPGLENQIPQYHIASHLGITPIQLSRIRSRIKA</sequence>
<dbReference type="OrthoDB" id="667553at2"/>
<reference evidence="1 2" key="1">
    <citation type="submission" date="2017-10" db="EMBL/GenBank/DDBJ databases">
        <title>The draft genome sequence of Lewinella nigricans NBRC 102662.</title>
        <authorList>
            <person name="Wang K."/>
        </authorList>
    </citation>
    <scope>NUCLEOTIDE SEQUENCE [LARGE SCALE GENOMIC DNA]</scope>
    <source>
        <strain evidence="1 2">NBRC 102662</strain>
    </source>
</reference>
<dbReference type="InterPro" id="IPR018490">
    <property type="entry name" value="cNMP-bd_dom_sf"/>
</dbReference>